<gene>
    <name evidence="1" type="ORF">CFO_g3208</name>
</gene>
<name>A0A0F8CUT5_CERFI</name>
<dbReference type="OrthoDB" id="5598844at2759"/>
<dbReference type="Proteomes" id="UP000034841">
    <property type="component" value="Unassembled WGS sequence"/>
</dbReference>
<proteinExistence type="predicted"/>
<dbReference type="EMBL" id="LBBL01000160">
    <property type="protein sequence ID" value="KKF94462.1"/>
    <property type="molecule type" value="Genomic_DNA"/>
</dbReference>
<sequence length="159" mass="17841">MFRQFGSRVIVDGHRVRDDYWEAKAIKQGFTEEELSSDKRPGAAKARALAAATAVAEAAAAQAAVDQQHALLQGGHHDLSYGQYHGSASHYMQPVLPMPPVNNYYDQQCFDAYNRFHYDTEPFFDDDELAVRIFHPHTSSHSLNGHERFGACAFNITKL</sequence>
<evidence type="ECO:0000313" key="2">
    <source>
        <dbReference type="Proteomes" id="UP000034841"/>
    </source>
</evidence>
<dbReference type="Pfam" id="PF08624">
    <property type="entry name" value="CRC_subunit"/>
    <property type="match status" value="1"/>
</dbReference>
<comment type="caution">
    <text evidence="1">The sequence shown here is derived from an EMBL/GenBank/DDBJ whole genome shotgun (WGS) entry which is preliminary data.</text>
</comment>
<accession>A0A0F8CUT5</accession>
<organism evidence="1 2">
    <name type="scientific">Ceratocystis fimbriata f. sp. platani</name>
    <dbReference type="NCBI Taxonomy" id="88771"/>
    <lineage>
        <taxon>Eukaryota</taxon>
        <taxon>Fungi</taxon>
        <taxon>Dikarya</taxon>
        <taxon>Ascomycota</taxon>
        <taxon>Pezizomycotina</taxon>
        <taxon>Sordariomycetes</taxon>
        <taxon>Hypocreomycetidae</taxon>
        <taxon>Microascales</taxon>
        <taxon>Ceratocystidaceae</taxon>
        <taxon>Ceratocystis</taxon>
    </lineage>
</organism>
<protein>
    <submittedName>
        <fullName evidence="1">Chromatin remodelling complex subunit</fullName>
    </submittedName>
</protein>
<dbReference type="InterPro" id="IPR013933">
    <property type="entry name" value="CRC_Rsc7/Swp82"/>
</dbReference>
<evidence type="ECO:0000313" key="1">
    <source>
        <dbReference type="EMBL" id="KKF94462.1"/>
    </source>
</evidence>
<keyword evidence="2" id="KW-1185">Reference proteome</keyword>
<dbReference type="AlphaFoldDB" id="A0A0F8CUT5"/>
<reference evidence="1 2" key="1">
    <citation type="submission" date="2015-04" db="EMBL/GenBank/DDBJ databases">
        <title>Genome sequence of Ceratocystis platani, a major pathogen of plane trees.</title>
        <authorList>
            <person name="Belbahri L."/>
        </authorList>
    </citation>
    <scope>NUCLEOTIDE SEQUENCE [LARGE SCALE GENOMIC DNA]</scope>
    <source>
        <strain evidence="1 2">CFO</strain>
    </source>
</reference>